<evidence type="ECO:0000313" key="2">
    <source>
        <dbReference type="EMBL" id="QHH12461.1"/>
    </source>
</evidence>
<reference evidence="2 3" key="2">
    <citation type="submission" date="2018-12" db="EMBL/GenBank/DDBJ databases">
        <title>Genomic insights into the evolutionary origins and pathogenicity of five Vibrio parahaemolyticus strains isolated from the shrimp with acute hepatopancreatic necrosis disease (AHPND).</title>
        <authorList>
            <person name="Yang Q."/>
            <person name="Dong X."/>
            <person name="Xie G."/>
            <person name="Fu S."/>
            <person name="Zou P."/>
            <person name="Sun J."/>
            <person name="Wang Y."/>
            <person name="Huang J."/>
        </authorList>
    </citation>
    <scope>NUCLEOTIDE SEQUENCE [LARGE SCALE GENOMIC DNA]</scope>
    <source>
        <strain evidence="2 3">20160303005-1</strain>
    </source>
</reference>
<name>A0A7Z2RRJ5_VIBPH</name>
<dbReference type="EMBL" id="DACQKT010000002">
    <property type="protein sequence ID" value="HAS6676432.1"/>
    <property type="molecule type" value="Genomic_DNA"/>
</dbReference>
<proteinExistence type="predicted"/>
<protein>
    <recommendedName>
        <fullName evidence="4">DUF4276 family protein</fullName>
    </recommendedName>
</protein>
<dbReference type="AlphaFoldDB" id="A0A7Z2RRJ5"/>
<dbReference type="RefSeq" id="WP_114868208.1">
    <property type="nucleotide sequence ID" value="NZ_CP034299.1"/>
</dbReference>
<dbReference type="EMBL" id="CP034299">
    <property type="protein sequence ID" value="QHH12461.1"/>
    <property type="molecule type" value="Genomic_DNA"/>
</dbReference>
<evidence type="ECO:0000313" key="1">
    <source>
        <dbReference type="EMBL" id="HAS6676432.1"/>
    </source>
</evidence>
<dbReference type="Proteomes" id="UP000856022">
    <property type="component" value="Unassembled WGS sequence"/>
</dbReference>
<reference evidence="1" key="1">
    <citation type="journal article" date="2018" name="Genome Biol.">
        <title>SKESA: strategic k-mer extension for scrupulous assemblies.</title>
        <authorList>
            <person name="Souvorov A."/>
            <person name="Agarwala R."/>
            <person name="Lipman D.J."/>
        </authorList>
    </citation>
    <scope>NUCLEOTIDE SEQUENCE</scope>
    <source>
        <strain evidence="1">1930</strain>
    </source>
</reference>
<sequence>MKLYFLVEGRSSEMQAYPEWLRFHLPTVERYTNLEQFKNADRGYMLFSGEGYPSILEHISNAVEDVRETLADYLFIILDSDEDPVEVRRDEIQNIIDTLDIPSRLKVVIVIQYRCFETVLLGNRQAVPRKAQSEPLISYYRYFNAYTNDPELLGHYDEDHTHSQFHAKYAKAAIRQKGFIYSKSRCSSVSNPQYFENICQRHNENQELQSLAPLIRELEFIAQNI</sequence>
<gene>
    <name evidence="2" type="ORF">EHC69_24650</name>
    <name evidence="1" type="ORF">I7278_06385</name>
</gene>
<evidence type="ECO:0000313" key="3">
    <source>
        <dbReference type="Proteomes" id="UP000464718"/>
    </source>
</evidence>
<accession>A0A7Z2RRJ5</accession>
<reference evidence="1" key="3">
    <citation type="submission" date="2019-12" db="EMBL/GenBank/DDBJ databases">
        <authorList>
            <consortium name="NCBI Pathogen Detection Project"/>
        </authorList>
    </citation>
    <scope>NUCLEOTIDE SEQUENCE</scope>
    <source>
        <strain evidence="1">1930</strain>
    </source>
</reference>
<organism evidence="1">
    <name type="scientific">Vibrio parahaemolyticus</name>
    <dbReference type="NCBI Taxonomy" id="670"/>
    <lineage>
        <taxon>Bacteria</taxon>
        <taxon>Pseudomonadati</taxon>
        <taxon>Pseudomonadota</taxon>
        <taxon>Gammaproteobacteria</taxon>
        <taxon>Vibrionales</taxon>
        <taxon>Vibrionaceae</taxon>
        <taxon>Vibrio</taxon>
    </lineage>
</organism>
<dbReference type="Proteomes" id="UP000464718">
    <property type="component" value="Chromosome ii"/>
</dbReference>
<evidence type="ECO:0008006" key="4">
    <source>
        <dbReference type="Google" id="ProtNLM"/>
    </source>
</evidence>